<feature type="domain" description="Murine leukemia virus integrase C-terminal" evidence="8">
    <location>
        <begin position="47"/>
        <end position="99"/>
    </location>
</feature>
<protein>
    <recommendedName>
        <fullName evidence="8">Murine leukemia virus integrase C-terminal domain-containing protein</fullName>
    </recommendedName>
</protein>
<keyword evidence="5" id="KW-0378">Hydrolase</keyword>
<dbReference type="SUPFAM" id="SSF58069">
    <property type="entry name" value="Virus ectodomain"/>
    <property type="match status" value="1"/>
</dbReference>
<dbReference type="Gene3D" id="2.30.30.850">
    <property type="match status" value="1"/>
</dbReference>
<dbReference type="GO" id="GO:0016779">
    <property type="term" value="F:nucleotidyltransferase activity"/>
    <property type="evidence" value="ECO:0007669"/>
    <property type="project" value="UniProtKB-KW"/>
</dbReference>
<dbReference type="InterPro" id="IPR040643">
    <property type="entry name" value="MLVIN_C"/>
</dbReference>
<keyword evidence="3" id="KW-0540">Nuclease</keyword>
<feature type="transmembrane region" description="Helical" evidence="7">
    <location>
        <begin position="585"/>
        <end position="607"/>
    </location>
</feature>
<dbReference type="GeneTree" id="ENSGT00530000064449"/>
<dbReference type="Ensembl" id="ENSOKIT00005027207.1">
    <property type="protein sequence ID" value="ENSOKIP00005025712.1"/>
    <property type="gene ID" value="ENSOKIG00005011130.1"/>
</dbReference>
<name>A0A8C7FBU7_ONCKI</name>
<evidence type="ECO:0000256" key="3">
    <source>
        <dbReference type="ARBA" id="ARBA00022722"/>
    </source>
</evidence>
<keyword evidence="1" id="KW-0808">Transferase</keyword>
<organism evidence="9 10">
    <name type="scientific">Oncorhynchus kisutch</name>
    <name type="common">Coho salmon</name>
    <name type="synonym">Salmo kisutch</name>
    <dbReference type="NCBI Taxonomy" id="8019"/>
    <lineage>
        <taxon>Eukaryota</taxon>
        <taxon>Metazoa</taxon>
        <taxon>Chordata</taxon>
        <taxon>Craniata</taxon>
        <taxon>Vertebrata</taxon>
        <taxon>Euteleostomi</taxon>
        <taxon>Actinopterygii</taxon>
        <taxon>Neopterygii</taxon>
        <taxon>Teleostei</taxon>
        <taxon>Protacanthopterygii</taxon>
        <taxon>Salmoniformes</taxon>
        <taxon>Salmonidae</taxon>
        <taxon>Salmoninae</taxon>
        <taxon>Oncorhynchus</taxon>
    </lineage>
</organism>
<reference evidence="9" key="1">
    <citation type="submission" date="2025-08" db="UniProtKB">
        <authorList>
            <consortium name="Ensembl"/>
        </authorList>
    </citation>
    <scope>IDENTIFICATION</scope>
</reference>
<dbReference type="GO" id="GO:0004519">
    <property type="term" value="F:endonuclease activity"/>
    <property type="evidence" value="ECO:0007669"/>
    <property type="project" value="UniProtKB-KW"/>
</dbReference>
<evidence type="ECO:0000256" key="7">
    <source>
        <dbReference type="SAM" id="Phobius"/>
    </source>
</evidence>
<keyword evidence="7" id="KW-0812">Transmembrane</keyword>
<dbReference type="Gene3D" id="1.10.287.210">
    <property type="match status" value="1"/>
</dbReference>
<dbReference type="Pfam" id="PF18697">
    <property type="entry name" value="MLVIN_C"/>
    <property type="match status" value="1"/>
</dbReference>
<dbReference type="Pfam" id="PF00429">
    <property type="entry name" value="TLV_coat"/>
    <property type="match status" value="1"/>
</dbReference>
<evidence type="ECO:0000256" key="2">
    <source>
        <dbReference type="ARBA" id="ARBA00022695"/>
    </source>
</evidence>
<evidence type="ECO:0000313" key="9">
    <source>
        <dbReference type="Ensembl" id="ENSOKIP00005025712.1"/>
    </source>
</evidence>
<dbReference type="Proteomes" id="UP000694557">
    <property type="component" value="Unassembled WGS sequence"/>
</dbReference>
<evidence type="ECO:0000256" key="4">
    <source>
        <dbReference type="ARBA" id="ARBA00022759"/>
    </source>
</evidence>
<dbReference type="InterPro" id="IPR018154">
    <property type="entry name" value="TLV/ENV_coat_polyprotein"/>
</dbReference>
<keyword evidence="7" id="KW-1133">Transmembrane helix</keyword>
<accession>A0A8C7FBU7</accession>
<dbReference type="PANTHER" id="PTHR10424">
    <property type="entry name" value="VIRAL ENVELOPE PROTEIN"/>
    <property type="match status" value="1"/>
</dbReference>
<keyword evidence="10" id="KW-1185">Reference proteome</keyword>
<evidence type="ECO:0000256" key="1">
    <source>
        <dbReference type="ARBA" id="ARBA00022679"/>
    </source>
</evidence>
<keyword evidence="4" id="KW-0255">Endonuclease</keyword>
<sequence>MPALDVQQIVMSDYVKKLTVLSAALSTQVHKVQEGELPGDTPPLKVKVGDWVRVKVHKRKWLEPRWTGPYEVKEVTSHSVQVKGKSGAPWHHLTHCTPAPTPSRTLTEVRADLSGLNSIANEDTPYSGDAASNSTSPEKWRSRLSLTRTSTGLQLIIRAQPSKGCQDFGVAPYVGPTEIKVSWEVQICSVEKGQPTAITVGDDISKAVPVTLGTGVWGPVTMISTPTSPDDTIHTTTGISGFSNNWLLLAEQAANTTLQSCVVCMGARPLLRIVPAVLTDDCLLPLMNKDNPPAICSQWDTVYPVVSDIAKKPTFSSKVAKANFTCINMTGGGRSLGQLPASWCTHTHVITSSFKPVSRADVWWWCGGTELFDGLPRYTTGVCTLVNLLLPISVYPIGVQDLLTRIQALGPEIWPTWTKRMLGPSAGDPTYIDAIGVPRGVPDEYKLIDQVTAGFESSICWWCTVNKNVDRINNIHFNVQKLGNWTQQGFEAVHGQLAATSLMAFQNRIAVDMLLAERGGVCAMFGEQCCTFIPNNTATDGSLTIALEGLRTLNGKMKHHSGVDTSMWDSWMDAFGDYKTLISSVLVSVAVFVAILTLCGCCCIPCARTLATRVITTAITPLPSDQTHMYPLLAVDDPDEAFPPFEEPPLPVYLSWPLQV</sequence>
<keyword evidence="2" id="KW-0548">Nucleotidyltransferase</keyword>
<dbReference type="AlphaFoldDB" id="A0A8C7FBU7"/>
<proteinExistence type="predicted"/>
<dbReference type="GO" id="GO:0016787">
    <property type="term" value="F:hydrolase activity"/>
    <property type="evidence" value="ECO:0007669"/>
    <property type="project" value="UniProtKB-KW"/>
</dbReference>
<evidence type="ECO:0000313" key="10">
    <source>
        <dbReference type="Proteomes" id="UP000694557"/>
    </source>
</evidence>
<dbReference type="PANTHER" id="PTHR10424:SF80">
    <property type="entry name" value="ENVELOPE GLYCOPROTEIN"/>
    <property type="match status" value="1"/>
</dbReference>
<evidence type="ECO:0000256" key="6">
    <source>
        <dbReference type="SAM" id="MobiDB-lite"/>
    </source>
</evidence>
<evidence type="ECO:0000256" key="5">
    <source>
        <dbReference type="ARBA" id="ARBA00022801"/>
    </source>
</evidence>
<keyword evidence="7" id="KW-0472">Membrane</keyword>
<evidence type="ECO:0000259" key="8">
    <source>
        <dbReference type="Pfam" id="PF18697"/>
    </source>
</evidence>
<reference evidence="9" key="2">
    <citation type="submission" date="2025-09" db="UniProtKB">
        <authorList>
            <consortium name="Ensembl"/>
        </authorList>
    </citation>
    <scope>IDENTIFICATION</scope>
</reference>
<dbReference type="CDD" id="cd09951">
    <property type="entry name" value="HERV-Rb-like_HR1-HR2"/>
    <property type="match status" value="1"/>
</dbReference>
<feature type="region of interest" description="Disordered" evidence="6">
    <location>
        <begin position="118"/>
        <end position="140"/>
    </location>
</feature>